<evidence type="ECO:0000256" key="6">
    <source>
        <dbReference type="RuleBase" id="RU368066"/>
    </source>
</evidence>
<dbReference type="Proteomes" id="UP000652761">
    <property type="component" value="Unassembled WGS sequence"/>
</dbReference>
<evidence type="ECO:0000256" key="2">
    <source>
        <dbReference type="ARBA" id="ARBA00007168"/>
    </source>
</evidence>
<evidence type="ECO:0000256" key="3">
    <source>
        <dbReference type="ARBA" id="ARBA00022692"/>
    </source>
</evidence>
<feature type="transmembrane region" description="Helical" evidence="6">
    <location>
        <begin position="205"/>
        <end position="231"/>
    </location>
</feature>
<evidence type="ECO:0000256" key="5">
    <source>
        <dbReference type="ARBA" id="ARBA00023136"/>
    </source>
</evidence>
<keyword evidence="3 6" id="KW-0812">Transmembrane</keyword>
<keyword evidence="4 6" id="KW-1133">Transmembrane helix</keyword>
<dbReference type="InterPro" id="IPR007603">
    <property type="entry name" value="Choline_transptr-like"/>
</dbReference>
<accession>A0A843UDE7</accession>
<feature type="region of interest" description="Disordered" evidence="7">
    <location>
        <begin position="1"/>
        <end position="52"/>
    </location>
</feature>
<feature type="transmembrane region" description="Helical" evidence="6">
    <location>
        <begin position="307"/>
        <end position="327"/>
    </location>
</feature>
<comment type="function">
    <text evidence="6">Choline transporter.</text>
</comment>
<feature type="transmembrane region" description="Helical" evidence="6">
    <location>
        <begin position="237"/>
        <end position="259"/>
    </location>
</feature>
<dbReference type="PANTHER" id="PTHR12385">
    <property type="entry name" value="CHOLINE TRANSPORTER-LIKE (SLC FAMILY 44)"/>
    <property type="match status" value="1"/>
</dbReference>
<gene>
    <name evidence="8" type="ORF">Taro_011710</name>
</gene>
<feature type="region of interest" description="Disordered" evidence="7">
    <location>
        <begin position="97"/>
        <end position="119"/>
    </location>
</feature>
<name>A0A843UDE7_COLES</name>
<evidence type="ECO:0000256" key="7">
    <source>
        <dbReference type="SAM" id="MobiDB-lite"/>
    </source>
</evidence>
<feature type="transmembrane region" description="Helical" evidence="6">
    <location>
        <begin position="280"/>
        <end position="301"/>
    </location>
</feature>
<evidence type="ECO:0000313" key="8">
    <source>
        <dbReference type="EMBL" id="MQL79253.1"/>
    </source>
</evidence>
<dbReference type="GO" id="GO:0005886">
    <property type="term" value="C:plasma membrane"/>
    <property type="evidence" value="ECO:0007669"/>
    <property type="project" value="UniProtKB-SubCell"/>
</dbReference>
<dbReference type="AlphaFoldDB" id="A0A843UDE7"/>
<keyword evidence="9" id="KW-1185">Reference proteome</keyword>
<feature type="transmembrane region" description="Helical" evidence="6">
    <location>
        <begin position="174"/>
        <end position="193"/>
    </location>
</feature>
<dbReference type="PANTHER" id="PTHR12385:SF93">
    <property type="entry name" value="CHOLINE TRANSPORTER-LIKE PROTEIN"/>
    <property type="match status" value="1"/>
</dbReference>
<dbReference type="Pfam" id="PF04515">
    <property type="entry name" value="Choline_transpo"/>
    <property type="match status" value="1"/>
</dbReference>
<comment type="caution">
    <text evidence="8">The sequence shown here is derived from an EMBL/GenBank/DDBJ whole genome shotgun (WGS) entry which is preliminary data.</text>
</comment>
<feature type="compositionally biased region" description="Basic and acidic residues" evidence="7">
    <location>
        <begin position="16"/>
        <end position="52"/>
    </location>
</feature>
<reference evidence="8" key="1">
    <citation type="submission" date="2017-07" db="EMBL/GenBank/DDBJ databases">
        <title>Taro Niue Genome Assembly and Annotation.</title>
        <authorList>
            <person name="Atibalentja N."/>
            <person name="Keating K."/>
            <person name="Fields C.J."/>
        </authorList>
    </citation>
    <scope>NUCLEOTIDE SEQUENCE</scope>
    <source>
        <strain evidence="8">Niue_2</strain>
        <tissue evidence="8">Leaf</tissue>
    </source>
</reference>
<feature type="compositionally biased region" description="Polar residues" evidence="7">
    <location>
        <begin position="106"/>
        <end position="119"/>
    </location>
</feature>
<dbReference type="EMBL" id="NMUH01000444">
    <property type="protein sequence ID" value="MQL79253.1"/>
    <property type="molecule type" value="Genomic_DNA"/>
</dbReference>
<dbReference type="GO" id="GO:0022857">
    <property type="term" value="F:transmembrane transporter activity"/>
    <property type="evidence" value="ECO:0007669"/>
    <property type="project" value="UniProtKB-UniRule"/>
</dbReference>
<feature type="compositionally biased region" description="Low complexity" evidence="7">
    <location>
        <begin position="1"/>
        <end position="10"/>
    </location>
</feature>
<proteinExistence type="inferred from homology"/>
<sequence>MGAAPDAVVGEAGGDGGEKEQKGGDGEEKVEELHSEEESKQQEGKGKGKGGKEEVVVVVDSVAREDRVSRLQTQHPVAPIQVAPHGDAVQSLQTRSFQPTPPLHATPSQMATPPGGVSTSLNSRRYTNRISLFVFLFHLVVAGALICFFCYKAVEGLLASDGPRRRKERHVLAFWLPPVEGSSVLAIALAFAWQKAVRAFPTHFTVRFIIWFGFASPMSAGILLLCFSMPATDGAGVALILFAVGSGLYACWVTRRTAFAAKVLARSLHPAETKFRTLNFPAYLMMLAGFVWISLWCFAVIGAHNFYYPPLTVLALVLSLMWTAEVMRNVANLTVSRVVALYYLRGMQSDVGFCFQRALTRSLGSACLGSLFVPAIEASRIIARGLNLLEGEDEFMFSCAHCCLHVVEAIFRNGNSWAFVHVCTNPISISSSVSSSSTVS</sequence>
<feature type="transmembrane region" description="Helical" evidence="6">
    <location>
        <begin position="130"/>
        <end position="154"/>
    </location>
</feature>
<evidence type="ECO:0000256" key="1">
    <source>
        <dbReference type="ARBA" id="ARBA00004141"/>
    </source>
</evidence>
<keyword evidence="5 6" id="KW-0472">Membrane</keyword>
<evidence type="ECO:0000256" key="4">
    <source>
        <dbReference type="ARBA" id="ARBA00022989"/>
    </source>
</evidence>
<comment type="subcellular location">
    <subcellularLocation>
        <location evidence="6">Cell membrane</location>
        <topology evidence="6">Multi-pass membrane protein</topology>
    </subcellularLocation>
    <subcellularLocation>
        <location evidence="1">Membrane</location>
        <topology evidence="1">Multi-pass membrane protein</topology>
    </subcellularLocation>
</comment>
<protein>
    <recommendedName>
        <fullName evidence="6">Choline transporter-like protein</fullName>
    </recommendedName>
</protein>
<comment type="caution">
    <text evidence="6">Lacks conserved residue(s) required for the propagation of feature annotation.</text>
</comment>
<evidence type="ECO:0000313" key="9">
    <source>
        <dbReference type="Proteomes" id="UP000652761"/>
    </source>
</evidence>
<organism evidence="8 9">
    <name type="scientific">Colocasia esculenta</name>
    <name type="common">Wild taro</name>
    <name type="synonym">Arum esculentum</name>
    <dbReference type="NCBI Taxonomy" id="4460"/>
    <lineage>
        <taxon>Eukaryota</taxon>
        <taxon>Viridiplantae</taxon>
        <taxon>Streptophyta</taxon>
        <taxon>Embryophyta</taxon>
        <taxon>Tracheophyta</taxon>
        <taxon>Spermatophyta</taxon>
        <taxon>Magnoliopsida</taxon>
        <taxon>Liliopsida</taxon>
        <taxon>Araceae</taxon>
        <taxon>Aroideae</taxon>
        <taxon>Colocasieae</taxon>
        <taxon>Colocasia</taxon>
    </lineage>
</organism>
<comment type="similarity">
    <text evidence="2 6">Belongs to the CTL (choline transporter-like) family.</text>
</comment>
<dbReference type="OrthoDB" id="44736at2759"/>